<dbReference type="KEGG" id="tps:THAPSDRAFT_20925"/>
<feature type="region of interest" description="Disordered" evidence="1">
    <location>
        <begin position="825"/>
        <end position="874"/>
    </location>
</feature>
<feature type="compositionally biased region" description="Polar residues" evidence="1">
    <location>
        <begin position="42"/>
        <end position="53"/>
    </location>
</feature>
<feature type="compositionally biased region" description="Basic and acidic residues" evidence="1">
    <location>
        <begin position="931"/>
        <end position="946"/>
    </location>
</feature>
<feature type="region of interest" description="Disordered" evidence="1">
    <location>
        <begin position="1"/>
        <end position="75"/>
    </location>
</feature>
<reference evidence="3 4" key="2">
    <citation type="journal article" date="2008" name="Nature">
        <title>The Phaeodactylum genome reveals the evolutionary history of diatom genomes.</title>
        <authorList>
            <person name="Bowler C."/>
            <person name="Allen A.E."/>
            <person name="Badger J.H."/>
            <person name="Grimwood J."/>
            <person name="Jabbari K."/>
            <person name="Kuo A."/>
            <person name="Maheswari U."/>
            <person name="Martens C."/>
            <person name="Maumus F."/>
            <person name="Otillar R.P."/>
            <person name="Rayko E."/>
            <person name="Salamov A."/>
            <person name="Vandepoele K."/>
            <person name="Beszteri B."/>
            <person name="Gruber A."/>
            <person name="Heijde M."/>
            <person name="Katinka M."/>
            <person name="Mock T."/>
            <person name="Valentin K."/>
            <person name="Verret F."/>
            <person name="Berges J.A."/>
            <person name="Brownlee C."/>
            <person name="Cadoret J.P."/>
            <person name="Chiovitti A."/>
            <person name="Choi C.J."/>
            <person name="Coesel S."/>
            <person name="De Martino A."/>
            <person name="Detter J.C."/>
            <person name="Durkin C."/>
            <person name="Falciatore A."/>
            <person name="Fournet J."/>
            <person name="Haruta M."/>
            <person name="Huysman M.J."/>
            <person name="Jenkins B.D."/>
            <person name="Jiroutova K."/>
            <person name="Jorgensen R.E."/>
            <person name="Joubert Y."/>
            <person name="Kaplan A."/>
            <person name="Kroger N."/>
            <person name="Kroth P.G."/>
            <person name="La Roche J."/>
            <person name="Lindquist E."/>
            <person name="Lommer M."/>
            <person name="Martin-Jezequel V."/>
            <person name="Lopez P.J."/>
            <person name="Lucas S."/>
            <person name="Mangogna M."/>
            <person name="McGinnis K."/>
            <person name="Medlin L.K."/>
            <person name="Montsant A."/>
            <person name="Oudot-Le Secq M.P."/>
            <person name="Napoli C."/>
            <person name="Obornik M."/>
            <person name="Parker M.S."/>
            <person name="Petit J.L."/>
            <person name="Porcel B.M."/>
            <person name="Poulsen N."/>
            <person name="Robison M."/>
            <person name="Rychlewski L."/>
            <person name="Rynearson T.A."/>
            <person name="Schmutz J."/>
            <person name="Shapiro H."/>
            <person name="Siaut M."/>
            <person name="Stanley M."/>
            <person name="Sussman M.R."/>
            <person name="Taylor A.R."/>
            <person name="Vardi A."/>
            <person name="von Dassow P."/>
            <person name="Vyverman W."/>
            <person name="Willis A."/>
            <person name="Wyrwicz L.S."/>
            <person name="Rokhsar D.S."/>
            <person name="Weissenbach J."/>
            <person name="Armbrust E.V."/>
            <person name="Green B.R."/>
            <person name="Van de Peer Y."/>
            <person name="Grigoriev I.V."/>
        </authorList>
    </citation>
    <scope>NUCLEOTIDE SEQUENCE [LARGE SCALE GENOMIC DNA]</scope>
    <source>
        <strain evidence="3 4">CCMP1335</strain>
    </source>
</reference>
<reference evidence="3 4" key="1">
    <citation type="journal article" date="2004" name="Science">
        <title>The genome of the diatom Thalassiosira pseudonana: ecology, evolution, and metabolism.</title>
        <authorList>
            <person name="Armbrust E.V."/>
            <person name="Berges J.A."/>
            <person name="Bowler C."/>
            <person name="Green B.R."/>
            <person name="Martinez D."/>
            <person name="Putnam N.H."/>
            <person name="Zhou S."/>
            <person name="Allen A.E."/>
            <person name="Apt K.E."/>
            <person name="Bechner M."/>
            <person name="Brzezinski M.A."/>
            <person name="Chaal B.K."/>
            <person name="Chiovitti A."/>
            <person name="Davis A.K."/>
            <person name="Demarest M.S."/>
            <person name="Detter J.C."/>
            <person name="Glavina T."/>
            <person name="Goodstein D."/>
            <person name="Hadi M.Z."/>
            <person name="Hellsten U."/>
            <person name="Hildebrand M."/>
            <person name="Jenkins B.D."/>
            <person name="Jurka J."/>
            <person name="Kapitonov V.V."/>
            <person name="Kroger N."/>
            <person name="Lau W.W."/>
            <person name="Lane T.W."/>
            <person name="Larimer F.W."/>
            <person name="Lippmeier J.C."/>
            <person name="Lucas S."/>
            <person name="Medina M."/>
            <person name="Montsant A."/>
            <person name="Obornik M."/>
            <person name="Parker M.S."/>
            <person name="Palenik B."/>
            <person name="Pazour G.J."/>
            <person name="Richardson P.M."/>
            <person name="Rynearson T.A."/>
            <person name="Saito M.A."/>
            <person name="Schwartz D.C."/>
            <person name="Thamatrakoln K."/>
            <person name="Valentin K."/>
            <person name="Vardi A."/>
            <person name="Wilkerson F.P."/>
            <person name="Rokhsar D.S."/>
        </authorList>
    </citation>
    <scope>NUCLEOTIDE SEQUENCE [LARGE SCALE GENOMIC DNA]</scope>
    <source>
        <strain evidence="3 4">CCMP1335</strain>
    </source>
</reference>
<keyword evidence="4" id="KW-1185">Reference proteome</keyword>
<dbReference type="Gene3D" id="1.10.472.10">
    <property type="entry name" value="Cyclin-like"/>
    <property type="match status" value="1"/>
</dbReference>
<accession>B8BRI0</accession>
<dbReference type="RefSeq" id="XP_002286905.1">
    <property type="nucleotide sequence ID" value="XM_002286869.1"/>
</dbReference>
<feature type="region of interest" description="Disordered" evidence="1">
    <location>
        <begin position="931"/>
        <end position="955"/>
    </location>
</feature>
<dbReference type="GeneID" id="7446819"/>
<evidence type="ECO:0000313" key="3">
    <source>
        <dbReference type="EMBL" id="EED96546.1"/>
    </source>
</evidence>
<evidence type="ECO:0000313" key="4">
    <source>
        <dbReference type="Proteomes" id="UP000001449"/>
    </source>
</evidence>
<gene>
    <name evidence="3" type="ORF">THAPSDRAFT_20925</name>
</gene>
<dbReference type="InterPro" id="IPR036915">
    <property type="entry name" value="Cyclin-like_sf"/>
</dbReference>
<name>B8BRI0_THAPS</name>
<sequence>MATLSSIGERSDDSRQIVGNPIRASFSDVPSDNLEHFPPTRPSASTPNHNPLSLPTPPSIKPTSRDGVNTAANPAPDSFLWATREIAALDFLMNVPLFAEREIVRAGLSGERWHRPNVHHHTHPIKQNQPSSGYSSVSYGGGDIEMGLGDVDGSEYNHDMPSHNQRTMSNFGLSRNSGAEDEATAAGTSTTHSVSIGSDKGGLSHVSVSAPVGGRWWDKLIIKDKRFFSAANQQAQRREQLEMEERELERPTDSLHIIESAIVNGLGHGTTDGLPTAYNTRNNIAVIANATATPTAAGVPGRRLDGRDAVTVSIPNEFRSRPSRIRTVARQAAVREWEIKVAWHGIDQNGQQKPHHHYQQHHSHESDKPQQKALLDGRVFFSARKSYPMAVFSTIKYEPQKEEAARRRKILEELGGGGTTFVLPERDWRGISYRSLLPQKDDKQSKAFNRLLTSTPPTMNKKDKKAKTKSPRHDDSSISDDDSSTDDSDRDDDTASVSSVDSDIYVSGFLDDPQMSQGRHRNVMVGDKVIGPIVSSTIQFVKPSVLKAELNKQFRERFDQWEPPKSQRKYIGAKVIDGVYTLIDPTAVKGDDDVDEIMDSQRNRSGSIGERETIRMPPSLTLSKIRSLKQQALVACIRSKIEISTLALACVYFERLCLDCRVDKSNRRLSFAACLLLAAKVNESNSMIAFDSGAEAETKSSSILNTFVKPSKKSGKIFESLIVFFSHEWSISLKRLYAAEWVVFTSLGFSLTASPSQVAFHFKRLLKVLEWNPRSYLGDEMYRQWQESLIEEACRKERREARREARIKRNERKLIKLQRKLHLQQTGCVHRRSSVSSDGVSHRRHSMSSSMFDYTEESSGNNNSESPRPVATPAPVRGLLSRLSRAKQQGSVGKELDKLPSTLEKKVALPLKHSFSVPNLSSLDAKGVDIDMIHEGENESGHKDSSEGDGDGLLV</sequence>
<proteinExistence type="predicted"/>
<feature type="compositionally biased region" description="Acidic residues" evidence="1">
    <location>
        <begin position="477"/>
        <end position="494"/>
    </location>
</feature>
<dbReference type="Pfam" id="PF00134">
    <property type="entry name" value="Cyclin_N"/>
    <property type="match status" value="1"/>
</dbReference>
<feature type="compositionally biased region" description="Polar residues" evidence="1">
    <location>
        <begin position="186"/>
        <end position="196"/>
    </location>
</feature>
<dbReference type="OMA" id="SHEWSIS"/>
<dbReference type="PaxDb" id="35128-Thaps20925"/>
<dbReference type="InterPro" id="IPR012388">
    <property type="entry name" value="CABLES1/2"/>
</dbReference>
<protein>
    <recommendedName>
        <fullName evidence="2">Cyclin N-terminal domain-containing protein</fullName>
    </recommendedName>
</protein>
<feature type="compositionally biased region" description="Low complexity" evidence="1">
    <location>
        <begin position="847"/>
        <end position="866"/>
    </location>
</feature>
<dbReference type="Proteomes" id="UP000001449">
    <property type="component" value="Chromosome 1"/>
</dbReference>
<feature type="domain" description="Cyclin N-terminal" evidence="2">
    <location>
        <begin position="635"/>
        <end position="687"/>
    </location>
</feature>
<feature type="region of interest" description="Disordered" evidence="1">
    <location>
        <begin position="174"/>
        <end position="200"/>
    </location>
</feature>
<dbReference type="STRING" id="35128.B8BRI0"/>
<dbReference type="InterPro" id="IPR006671">
    <property type="entry name" value="Cyclin_N"/>
</dbReference>
<evidence type="ECO:0000256" key="1">
    <source>
        <dbReference type="SAM" id="MobiDB-lite"/>
    </source>
</evidence>
<dbReference type="HOGENOM" id="CLU_308952_0_0_1"/>
<dbReference type="EMBL" id="CM000638">
    <property type="protein sequence ID" value="EED96546.1"/>
    <property type="molecule type" value="Genomic_DNA"/>
</dbReference>
<dbReference type="AlphaFoldDB" id="B8BRI0"/>
<organism evidence="3 4">
    <name type="scientific">Thalassiosira pseudonana</name>
    <name type="common">Marine diatom</name>
    <name type="synonym">Cyclotella nana</name>
    <dbReference type="NCBI Taxonomy" id="35128"/>
    <lineage>
        <taxon>Eukaryota</taxon>
        <taxon>Sar</taxon>
        <taxon>Stramenopiles</taxon>
        <taxon>Ochrophyta</taxon>
        <taxon>Bacillariophyta</taxon>
        <taxon>Coscinodiscophyceae</taxon>
        <taxon>Thalassiosirophycidae</taxon>
        <taxon>Thalassiosirales</taxon>
        <taxon>Thalassiosiraceae</taxon>
        <taxon>Thalassiosira</taxon>
    </lineage>
</organism>
<evidence type="ECO:0000259" key="2">
    <source>
        <dbReference type="Pfam" id="PF00134"/>
    </source>
</evidence>
<dbReference type="SUPFAM" id="SSF47954">
    <property type="entry name" value="Cyclin-like"/>
    <property type="match status" value="1"/>
</dbReference>
<feature type="region of interest" description="Disordered" evidence="1">
    <location>
        <begin position="444"/>
        <end position="498"/>
    </location>
</feature>
<dbReference type="GO" id="GO:0051726">
    <property type="term" value="P:regulation of cell cycle"/>
    <property type="evidence" value="ECO:0007669"/>
    <property type="project" value="InterPro"/>
</dbReference>
<dbReference type="InParanoid" id="B8BRI0"/>
<feature type="region of interest" description="Disordered" evidence="1">
    <location>
        <begin position="349"/>
        <end position="371"/>
    </location>
</feature>
<dbReference type="PANTHER" id="PTHR22896:SF0">
    <property type="entry name" value="CYCLIN N-TERMINAL DOMAIN-CONTAINING PROTEIN"/>
    <property type="match status" value="1"/>
</dbReference>
<dbReference type="eggNOG" id="KOG4164">
    <property type="taxonomic scope" value="Eukaryota"/>
</dbReference>
<dbReference type="PANTHER" id="PTHR22896">
    <property type="entry name" value="CDK5 AND ABL1 ENZYME SUBSTRATE 1"/>
    <property type="match status" value="1"/>
</dbReference>